<name>A2EG78_TRIV3</name>
<accession>A2EG78</accession>
<dbReference type="SUPFAM" id="SSF56349">
    <property type="entry name" value="DNA breaking-rejoining enzymes"/>
    <property type="match status" value="1"/>
</dbReference>
<dbReference type="SMR" id="A2EG78"/>
<evidence type="ECO:0000256" key="1">
    <source>
        <dbReference type="ARBA" id="ARBA00023172"/>
    </source>
</evidence>
<dbReference type="EMBL" id="DS113380">
    <property type="protein sequence ID" value="EAY08354.1"/>
    <property type="molecule type" value="Genomic_DNA"/>
</dbReference>
<dbReference type="VEuPathDB" id="TrichDB:TVAGG3_0133920"/>
<dbReference type="OrthoDB" id="5149081at2759"/>
<keyword evidence="4" id="KW-1185">Reference proteome</keyword>
<dbReference type="PANTHER" id="PTHR34605">
    <property type="entry name" value="PHAGE_INTEGRASE DOMAIN-CONTAINING PROTEIN"/>
    <property type="match status" value="1"/>
</dbReference>
<dbReference type="InterPro" id="IPR011010">
    <property type="entry name" value="DNA_brk_join_enz"/>
</dbReference>
<feature type="domain" description="Tyr recombinase" evidence="2">
    <location>
        <begin position="1"/>
        <end position="152"/>
    </location>
</feature>
<proteinExistence type="predicted"/>
<dbReference type="InterPro" id="IPR052925">
    <property type="entry name" value="Phage_Integrase-like_Recomb"/>
</dbReference>
<evidence type="ECO:0000313" key="4">
    <source>
        <dbReference type="Proteomes" id="UP000001542"/>
    </source>
</evidence>
<reference evidence="3" key="1">
    <citation type="submission" date="2006-10" db="EMBL/GenBank/DDBJ databases">
        <authorList>
            <person name="Amadeo P."/>
            <person name="Zhao Q."/>
            <person name="Wortman J."/>
            <person name="Fraser-Liggett C."/>
            <person name="Carlton J."/>
        </authorList>
    </citation>
    <scope>NUCLEOTIDE SEQUENCE</scope>
    <source>
        <strain evidence="3">G3</strain>
    </source>
</reference>
<evidence type="ECO:0000313" key="3">
    <source>
        <dbReference type="EMBL" id="EAY08354.1"/>
    </source>
</evidence>
<dbReference type="InterPro" id="IPR013762">
    <property type="entry name" value="Integrase-like_cat_sf"/>
</dbReference>
<dbReference type="InParanoid" id="A2EG78"/>
<evidence type="ECO:0000259" key="2">
    <source>
        <dbReference type="PROSITE" id="PS51898"/>
    </source>
</evidence>
<gene>
    <name evidence="3" type="ORF">TVAG_352760</name>
</gene>
<dbReference type="PROSITE" id="PS51898">
    <property type="entry name" value="TYR_RECOMBINASE"/>
    <property type="match status" value="1"/>
</dbReference>
<dbReference type="Proteomes" id="UP000001542">
    <property type="component" value="Unassembled WGS sequence"/>
</dbReference>
<protein>
    <recommendedName>
        <fullName evidence="2">Tyr recombinase domain-containing protein</fullName>
    </recommendedName>
</protein>
<keyword evidence="1" id="KW-0233">DNA recombination</keyword>
<reference evidence="3" key="2">
    <citation type="journal article" date="2007" name="Science">
        <title>Draft genome sequence of the sexually transmitted pathogen Trichomonas vaginalis.</title>
        <authorList>
            <person name="Carlton J.M."/>
            <person name="Hirt R.P."/>
            <person name="Silva J.C."/>
            <person name="Delcher A.L."/>
            <person name="Schatz M."/>
            <person name="Zhao Q."/>
            <person name="Wortman J.R."/>
            <person name="Bidwell S.L."/>
            <person name="Alsmark U.C.M."/>
            <person name="Besteiro S."/>
            <person name="Sicheritz-Ponten T."/>
            <person name="Noel C.J."/>
            <person name="Dacks J.B."/>
            <person name="Foster P.G."/>
            <person name="Simillion C."/>
            <person name="Van de Peer Y."/>
            <person name="Miranda-Saavedra D."/>
            <person name="Barton G.J."/>
            <person name="Westrop G.D."/>
            <person name="Mueller S."/>
            <person name="Dessi D."/>
            <person name="Fiori P.L."/>
            <person name="Ren Q."/>
            <person name="Paulsen I."/>
            <person name="Zhang H."/>
            <person name="Bastida-Corcuera F.D."/>
            <person name="Simoes-Barbosa A."/>
            <person name="Brown M.T."/>
            <person name="Hayes R.D."/>
            <person name="Mukherjee M."/>
            <person name="Okumura C.Y."/>
            <person name="Schneider R."/>
            <person name="Smith A.J."/>
            <person name="Vanacova S."/>
            <person name="Villalvazo M."/>
            <person name="Haas B.J."/>
            <person name="Pertea M."/>
            <person name="Feldblyum T.V."/>
            <person name="Utterback T.R."/>
            <person name="Shu C.L."/>
            <person name="Osoegawa K."/>
            <person name="de Jong P.J."/>
            <person name="Hrdy I."/>
            <person name="Horvathova L."/>
            <person name="Zubacova Z."/>
            <person name="Dolezal P."/>
            <person name="Malik S.B."/>
            <person name="Logsdon J.M. Jr."/>
            <person name="Henze K."/>
            <person name="Gupta A."/>
            <person name="Wang C.C."/>
            <person name="Dunne R.L."/>
            <person name="Upcroft J.A."/>
            <person name="Upcroft P."/>
            <person name="White O."/>
            <person name="Salzberg S.L."/>
            <person name="Tang P."/>
            <person name="Chiu C.-H."/>
            <person name="Lee Y.-S."/>
            <person name="Embley T.M."/>
            <person name="Coombs G.H."/>
            <person name="Mottram J.C."/>
            <person name="Tachezy J."/>
            <person name="Fraser-Liggett C.M."/>
            <person name="Johnson P.J."/>
        </authorList>
    </citation>
    <scope>NUCLEOTIDE SEQUENCE [LARGE SCALE GENOMIC DNA]</scope>
    <source>
        <strain evidence="3">G3</strain>
    </source>
</reference>
<organism evidence="3 4">
    <name type="scientific">Trichomonas vaginalis (strain ATCC PRA-98 / G3)</name>
    <dbReference type="NCBI Taxonomy" id="412133"/>
    <lineage>
        <taxon>Eukaryota</taxon>
        <taxon>Metamonada</taxon>
        <taxon>Parabasalia</taxon>
        <taxon>Trichomonadida</taxon>
        <taxon>Trichomonadidae</taxon>
        <taxon>Trichomonas</taxon>
    </lineage>
</organism>
<dbReference type="Gene3D" id="1.10.443.10">
    <property type="entry name" value="Intergrase catalytic core"/>
    <property type="match status" value="1"/>
</dbReference>
<dbReference type="AlphaFoldDB" id="A2EG78"/>
<dbReference type="GO" id="GO:0003677">
    <property type="term" value="F:DNA binding"/>
    <property type="evidence" value="ECO:0007669"/>
    <property type="project" value="InterPro"/>
</dbReference>
<dbReference type="KEGG" id="tva:4766253"/>
<dbReference type="VEuPathDB" id="TrichDB:TVAG_352760"/>
<dbReference type="InterPro" id="IPR002104">
    <property type="entry name" value="Integrase_catalytic"/>
</dbReference>
<dbReference type="GO" id="GO:0015074">
    <property type="term" value="P:DNA integration"/>
    <property type="evidence" value="ECO:0007669"/>
    <property type="project" value="InterPro"/>
</dbReference>
<sequence length="152" mass="17261">MRQFAAYSNAHPENLSIMTLISLLYHGFLRISEALALTGKDIQVIPTRIEITINLSKTNQYGEHEVVYVCNGDQTYHPRIWLAKFKEKNNILGTDNKLFLWSQSNARIILAQFFDKNKIDPTKYSTHSFRKGAANAAALAKISDSKIKTMGR</sequence>
<dbReference type="PANTHER" id="PTHR34605:SF4">
    <property type="entry name" value="DNA ADENINE METHYLTRANSFERASE"/>
    <property type="match status" value="1"/>
</dbReference>
<dbReference type="GO" id="GO:0006310">
    <property type="term" value="P:DNA recombination"/>
    <property type="evidence" value="ECO:0007669"/>
    <property type="project" value="UniProtKB-KW"/>
</dbReference>